<evidence type="ECO:0000313" key="2">
    <source>
        <dbReference type="Proteomes" id="UP000602087"/>
    </source>
</evidence>
<keyword evidence="2" id="KW-1185">Reference proteome</keyword>
<dbReference type="Proteomes" id="UP000602087">
    <property type="component" value="Unassembled WGS sequence"/>
</dbReference>
<dbReference type="EMBL" id="JAEINH010000010">
    <property type="protein sequence ID" value="MBI9115787.1"/>
    <property type="molecule type" value="Genomic_DNA"/>
</dbReference>
<accession>A0A934I9Y5</accession>
<organism evidence="1 2">
    <name type="scientific">Sanguibacter suaedae</name>
    <dbReference type="NCBI Taxonomy" id="2795737"/>
    <lineage>
        <taxon>Bacteria</taxon>
        <taxon>Bacillati</taxon>
        <taxon>Actinomycetota</taxon>
        <taxon>Actinomycetes</taxon>
        <taxon>Micrococcales</taxon>
        <taxon>Sanguibacteraceae</taxon>
        <taxon>Sanguibacter</taxon>
    </lineage>
</organism>
<protein>
    <submittedName>
        <fullName evidence="1">Uncharacterized protein</fullName>
    </submittedName>
</protein>
<gene>
    <name evidence="1" type="ORF">JAV76_12260</name>
</gene>
<comment type="caution">
    <text evidence="1">The sequence shown here is derived from an EMBL/GenBank/DDBJ whole genome shotgun (WGS) entry which is preliminary data.</text>
</comment>
<evidence type="ECO:0000313" key="1">
    <source>
        <dbReference type="EMBL" id="MBI9115787.1"/>
    </source>
</evidence>
<name>A0A934I9Y5_9MICO</name>
<sequence length="66" mass="7864">MKWHEQSKDVWTASTEHRVYTVKKYDGRWKFTWDTVPPSLTEREQGQEWLTLADAQQEAEQHSSPS</sequence>
<dbReference type="RefSeq" id="WP_198734353.1">
    <property type="nucleotide sequence ID" value="NZ_JAEINH010000010.1"/>
</dbReference>
<dbReference type="AlphaFoldDB" id="A0A934I9Y5"/>
<reference evidence="1" key="1">
    <citation type="submission" date="2020-12" db="EMBL/GenBank/DDBJ databases">
        <title>Sanguibacter suaedae sp. nov., isolated from Suaeda aralocaspica.</title>
        <authorList>
            <person name="Ma Q."/>
        </authorList>
    </citation>
    <scope>NUCLEOTIDE SEQUENCE</scope>
    <source>
        <strain evidence="1">YZGR15</strain>
    </source>
</reference>
<proteinExistence type="predicted"/>